<reference evidence="7 8" key="1">
    <citation type="journal article" date="2015" name="Genome Announc.">
        <title>Genome Sequences of Oblitimonas alkaliphila gen. nov. sp. nov. (Proposed), a Novel Bacterium of the Pseudomonadaceae Family.</title>
        <authorList>
            <person name="Lauer A.C."/>
            <person name="Nicholson A.C."/>
            <person name="Humrighouse B.W."/>
            <person name="Emery B."/>
            <person name="Drobish A."/>
            <person name="Juieng P."/>
            <person name="Loparev V."/>
            <person name="McQuiston J.R."/>
        </authorList>
    </citation>
    <scope>NUCLEOTIDE SEQUENCE [LARGE SCALE GENOMIC DNA]</scope>
    <source>
        <strain evidence="7 8">E5571</strain>
    </source>
</reference>
<keyword evidence="3" id="KW-0547">Nucleotide-binding</keyword>
<evidence type="ECO:0000313" key="8">
    <source>
        <dbReference type="Proteomes" id="UP000063953"/>
    </source>
</evidence>
<sequence length="433" mass="49651">MGAIIRNIGSALSDSDIEQILADYFEHEIPYTIAMCTDESLQEYRADLVRSLQNTLEVDINAAQSFEAQMEEVCQVFETALTKLFSLPNEQIKQWMLGPTLSKHPYFIDYARATWQERQPAVSGRFDMMVNAEGQLQVIEFNGDTPSMYADSLYFTNAVGELLERDTFNSHWEESQAVVNEGFRQARTVAALGENLDIVSEDTATIEYMASLLSKEGERKTFILNKDQLDFELLDNSFNIIDEHGTRYNLDLIYALIPWEELLESGHSSIFTGWEYWYQKVRFVEPAWRWFMSNKGFLAFVTDLIEHNELSVSDNFALVPTYLDPSRLAGKRYIAKDALGRGGDGIQVIDANQQLLYDETEYYGGAPVYQAYLEHYPLDQYSNLIACMWVSSYKEQNKFHMSPSTLAFRIMPKSELVTRTGYELFAPHVLSEA</sequence>
<dbReference type="Gene3D" id="3.30.1490.330">
    <property type="match status" value="1"/>
</dbReference>
<gene>
    <name evidence="7" type="ORF">AKN88_02955</name>
</gene>
<dbReference type="InterPro" id="IPR005494">
    <property type="entry name" value="GSPS_pre-ATP-grasp-like_dom"/>
</dbReference>
<dbReference type="GO" id="GO:0005524">
    <property type="term" value="F:ATP binding"/>
    <property type="evidence" value="ECO:0007669"/>
    <property type="project" value="UniProtKB-KW"/>
</dbReference>
<keyword evidence="4" id="KW-0067">ATP-binding</keyword>
<protein>
    <recommendedName>
        <fullName evidence="6">Glutathionylspermidine synthase pre-ATP-grasp-like domain-containing protein</fullName>
    </recommendedName>
</protein>
<evidence type="ECO:0000313" key="7">
    <source>
        <dbReference type="EMBL" id="AKX59012.1"/>
    </source>
</evidence>
<dbReference type="Proteomes" id="UP000063953">
    <property type="component" value="Chromosome"/>
</dbReference>
<evidence type="ECO:0000256" key="5">
    <source>
        <dbReference type="ARBA" id="ARBA00022842"/>
    </source>
</evidence>
<evidence type="ECO:0000256" key="1">
    <source>
        <dbReference type="ARBA" id="ARBA00022598"/>
    </source>
</evidence>
<accession>A0A0K1XCV7</accession>
<keyword evidence="5" id="KW-0460">Magnesium</keyword>
<dbReference type="EMBL" id="CP012365">
    <property type="protein sequence ID" value="AKX59012.1"/>
    <property type="molecule type" value="Genomic_DNA"/>
</dbReference>
<dbReference type="KEGG" id="pbb:AKN87_04960"/>
<evidence type="ECO:0000256" key="4">
    <source>
        <dbReference type="ARBA" id="ARBA00022840"/>
    </source>
</evidence>
<dbReference type="SUPFAM" id="SSF56059">
    <property type="entry name" value="Glutathione synthetase ATP-binding domain-like"/>
    <property type="match status" value="1"/>
</dbReference>
<name>A0A0K1XCV7_9GAMM</name>
<organism evidence="7 8">
    <name type="scientific">Thiopseudomonas alkaliphila</name>
    <dbReference type="NCBI Taxonomy" id="1697053"/>
    <lineage>
        <taxon>Bacteria</taxon>
        <taxon>Pseudomonadati</taxon>
        <taxon>Pseudomonadota</taxon>
        <taxon>Gammaproteobacteria</taxon>
        <taxon>Pseudomonadales</taxon>
        <taxon>Pseudomonadaceae</taxon>
        <taxon>Thiopseudomonas</taxon>
    </lineage>
</organism>
<dbReference type="InterPro" id="IPR016185">
    <property type="entry name" value="PreATP-grasp_dom_sf"/>
</dbReference>
<evidence type="ECO:0000256" key="3">
    <source>
        <dbReference type="ARBA" id="ARBA00022741"/>
    </source>
</evidence>
<dbReference type="GO" id="GO:0016874">
    <property type="term" value="F:ligase activity"/>
    <property type="evidence" value="ECO:0007669"/>
    <property type="project" value="UniProtKB-KW"/>
</dbReference>
<keyword evidence="8" id="KW-1185">Reference proteome</keyword>
<dbReference type="RefSeq" id="WP_053100008.1">
    <property type="nucleotide sequence ID" value="NZ_CP012358.1"/>
</dbReference>
<keyword evidence="1" id="KW-0436">Ligase</keyword>
<dbReference type="STRING" id="1697053.AKN87_04960"/>
<dbReference type="GeneID" id="93983614"/>
<evidence type="ECO:0000259" key="6">
    <source>
        <dbReference type="Pfam" id="PF03738"/>
    </source>
</evidence>
<dbReference type="SUPFAM" id="SSF52440">
    <property type="entry name" value="PreATP-grasp domain"/>
    <property type="match status" value="1"/>
</dbReference>
<dbReference type="GO" id="GO:0046872">
    <property type="term" value="F:metal ion binding"/>
    <property type="evidence" value="ECO:0007669"/>
    <property type="project" value="UniProtKB-KW"/>
</dbReference>
<dbReference type="AlphaFoldDB" id="A0A0K1XCV7"/>
<dbReference type="Pfam" id="PF03738">
    <property type="entry name" value="GSP_synth"/>
    <property type="match status" value="1"/>
</dbReference>
<evidence type="ECO:0000256" key="2">
    <source>
        <dbReference type="ARBA" id="ARBA00022723"/>
    </source>
</evidence>
<keyword evidence="2" id="KW-0479">Metal-binding</keyword>
<feature type="domain" description="Glutathionylspermidine synthase pre-ATP-grasp-like" evidence="6">
    <location>
        <begin position="99"/>
        <end position="390"/>
    </location>
</feature>
<proteinExistence type="predicted"/>